<dbReference type="NCBIfam" id="TIGR00750">
    <property type="entry name" value="lao"/>
    <property type="match status" value="1"/>
</dbReference>
<dbReference type="InterPro" id="IPR027417">
    <property type="entry name" value="P-loop_NTPase"/>
</dbReference>
<evidence type="ECO:0000256" key="3">
    <source>
        <dbReference type="ARBA" id="ARBA00022801"/>
    </source>
</evidence>
<dbReference type="Gene3D" id="1.20.5.170">
    <property type="match status" value="1"/>
</dbReference>
<dbReference type="PANTHER" id="PTHR43087:SF1">
    <property type="entry name" value="LAO_AO TRANSPORT SYSTEM ATPASE"/>
    <property type="match status" value="1"/>
</dbReference>
<dbReference type="InterPro" id="IPR003593">
    <property type="entry name" value="AAA+_ATPase"/>
</dbReference>
<reference evidence="7" key="2">
    <citation type="submission" date="2021-01" db="EMBL/GenBank/DDBJ databases">
        <authorList>
            <person name="Hahn C.R."/>
            <person name="Youssef N.H."/>
            <person name="Elshahed M."/>
        </authorList>
    </citation>
    <scope>NUCLEOTIDE SEQUENCE</scope>
    <source>
        <strain evidence="7">Zod_Metabat.24</strain>
    </source>
</reference>
<dbReference type="Gene3D" id="3.40.50.300">
    <property type="entry name" value="P-loop containing nucleotide triphosphate hydrolases"/>
    <property type="match status" value="1"/>
</dbReference>
<feature type="domain" description="AAA+ ATPase" evidence="6">
    <location>
        <begin position="49"/>
        <end position="198"/>
    </location>
</feature>
<comment type="caution">
    <text evidence="7">The sequence shown here is derived from an EMBL/GenBank/DDBJ whole genome shotgun (WGS) entry which is preliminary data.</text>
</comment>
<dbReference type="PANTHER" id="PTHR43087">
    <property type="entry name" value="LYSINE/ARGININE/ORNITHINE TRANSPORT SYSTEM KINASE"/>
    <property type="match status" value="1"/>
</dbReference>
<keyword evidence="2" id="KW-0547">Nucleotide-binding</keyword>
<dbReference type="Proteomes" id="UP000809273">
    <property type="component" value="Unassembled WGS sequence"/>
</dbReference>
<evidence type="ECO:0000256" key="4">
    <source>
        <dbReference type="ARBA" id="ARBA00023134"/>
    </source>
</evidence>
<dbReference type="InterPro" id="IPR052040">
    <property type="entry name" value="GTPase/Isobutyryl-CoA_mutase"/>
</dbReference>
<dbReference type="EMBL" id="JAFGIX010000065">
    <property type="protein sequence ID" value="MBN1574089.1"/>
    <property type="molecule type" value="Genomic_DNA"/>
</dbReference>
<organism evidence="7 8">
    <name type="scientific">Candidatus Zymogenus saltonus</name>
    <dbReference type="NCBI Taxonomy" id="2844893"/>
    <lineage>
        <taxon>Bacteria</taxon>
        <taxon>Deltaproteobacteria</taxon>
        <taxon>Candidatus Zymogenia</taxon>
        <taxon>Candidatus Zymogeniales</taxon>
        <taxon>Candidatus Zymogenaceae</taxon>
        <taxon>Candidatus Zymogenus</taxon>
    </lineage>
</organism>
<gene>
    <name evidence="7" type="primary">meaB</name>
    <name evidence="7" type="ORF">JW984_12910</name>
</gene>
<dbReference type="InterPro" id="IPR005129">
    <property type="entry name" value="GTPase_ArgK"/>
</dbReference>
<dbReference type="GO" id="GO:0003924">
    <property type="term" value="F:GTPase activity"/>
    <property type="evidence" value="ECO:0007669"/>
    <property type="project" value="InterPro"/>
</dbReference>
<evidence type="ECO:0000259" key="6">
    <source>
        <dbReference type="SMART" id="SM00382"/>
    </source>
</evidence>
<dbReference type="CDD" id="cd03114">
    <property type="entry name" value="MMAA-like"/>
    <property type="match status" value="1"/>
</dbReference>
<evidence type="ECO:0000313" key="7">
    <source>
        <dbReference type="EMBL" id="MBN1574089.1"/>
    </source>
</evidence>
<dbReference type="AlphaFoldDB" id="A0A9D8KG68"/>
<protein>
    <submittedName>
        <fullName evidence="7">Methylmalonyl Co-A mutase-associated GTPase MeaB</fullName>
    </submittedName>
</protein>
<sequence>MSSRAKGTDLVERLLNGENHALSRLITLVENNDPGAREAIKRLYKYGGGAHIIGITGIAGVGKSSLIAKLGLAYRKQGKTVGIIAVDPTSPLTGGALLGDRVRMLELTGDKGVFIRSMGTRGSSGGLAIATNDVINILDAFKKDVIIVESIGVGQDEIDIENFVQTLIIVTMPGGGDAIQSIKAGILEFGDIYVVNKSDRPEASRMLSELEFMLQLGNRGNKGWKERIVQTVATMDQGIEELIEVIEEHRKYLERSGGLEERRIKRSKAELFKIVEQMVDDAVKGAICSGGDYYDLVQKMASSGEIDPYSAAEEIFNNIGKVCGAYKKGV</sequence>
<evidence type="ECO:0000256" key="1">
    <source>
        <dbReference type="ARBA" id="ARBA00009625"/>
    </source>
</evidence>
<evidence type="ECO:0000256" key="2">
    <source>
        <dbReference type="ARBA" id="ARBA00022741"/>
    </source>
</evidence>
<evidence type="ECO:0000256" key="5">
    <source>
        <dbReference type="ARBA" id="ARBA00023186"/>
    </source>
</evidence>
<name>A0A9D8KG68_9DELT</name>
<accession>A0A9D8KG68</accession>
<dbReference type="SUPFAM" id="SSF52540">
    <property type="entry name" value="P-loop containing nucleoside triphosphate hydrolases"/>
    <property type="match status" value="1"/>
</dbReference>
<keyword evidence="4" id="KW-0342">GTP-binding</keyword>
<dbReference type="Pfam" id="PF03308">
    <property type="entry name" value="MeaB"/>
    <property type="match status" value="1"/>
</dbReference>
<dbReference type="GO" id="GO:0005525">
    <property type="term" value="F:GTP binding"/>
    <property type="evidence" value="ECO:0007669"/>
    <property type="project" value="UniProtKB-KW"/>
</dbReference>
<reference evidence="7" key="1">
    <citation type="journal article" date="2021" name="Environ. Microbiol.">
        <title>Genomic characterization of three novel Desulfobacterota classes expand the metabolic and phylogenetic diversity of the phylum.</title>
        <authorList>
            <person name="Murphy C.L."/>
            <person name="Biggerstaff J."/>
            <person name="Eichhorn A."/>
            <person name="Ewing E."/>
            <person name="Shahan R."/>
            <person name="Soriano D."/>
            <person name="Stewart S."/>
            <person name="VanMol K."/>
            <person name="Walker R."/>
            <person name="Walters P."/>
            <person name="Elshahed M.S."/>
            <person name="Youssef N.H."/>
        </authorList>
    </citation>
    <scope>NUCLEOTIDE SEQUENCE</scope>
    <source>
        <strain evidence="7">Zod_Metabat.24</strain>
    </source>
</reference>
<proteinExistence type="inferred from homology"/>
<dbReference type="SMART" id="SM00382">
    <property type="entry name" value="AAA"/>
    <property type="match status" value="1"/>
</dbReference>
<comment type="similarity">
    <text evidence="1">Belongs to the SIMIBI class G3E GTPase family. ArgK/MeaB subfamily.</text>
</comment>
<keyword evidence="3" id="KW-0378">Hydrolase</keyword>
<keyword evidence="5" id="KW-0143">Chaperone</keyword>
<evidence type="ECO:0000313" key="8">
    <source>
        <dbReference type="Proteomes" id="UP000809273"/>
    </source>
</evidence>